<dbReference type="PANTHER" id="PTHR13847:SF289">
    <property type="entry name" value="GLYCINE OXIDASE"/>
    <property type="match status" value="1"/>
</dbReference>
<dbReference type="Gene3D" id="3.30.9.10">
    <property type="entry name" value="D-Amino Acid Oxidase, subunit A, domain 2"/>
    <property type="match status" value="1"/>
</dbReference>
<dbReference type="RefSeq" id="WP_344756326.1">
    <property type="nucleotide sequence ID" value="NZ_BAABAE010000003.1"/>
</dbReference>
<keyword evidence="2" id="KW-1133">Transmembrane helix</keyword>
<proteinExistence type="predicted"/>
<dbReference type="Pfam" id="PF01266">
    <property type="entry name" value="DAO"/>
    <property type="match status" value="1"/>
</dbReference>
<feature type="domain" description="FAD dependent oxidoreductase" evidence="3">
    <location>
        <begin position="15"/>
        <end position="409"/>
    </location>
</feature>
<evidence type="ECO:0000256" key="1">
    <source>
        <dbReference type="ARBA" id="ARBA00023002"/>
    </source>
</evidence>
<dbReference type="PANTHER" id="PTHR13847">
    <property type="entry name" value="SARCOSINE DEHYDROGENASE-RELATED"/>
    <property type="match status" value="1"/>
</dbReference>
<evidence type="ECO:0000259" key="3">
    <source>
        <dbReference type="Pfam" id="PF01266"/>
    </source>
</evidence>
<dbReference type="SUPFAM" id="SSF54373">
    <property type="entry name" value="FAD-linked reductases, C-terminal domain"/>
    <property type="match status" value="1"/>
</dbReference>
<gene>
    <name evidence="4" type="ORF">GCM10022239_20520</name>
</gene>
<keyword evidence="2" id="KW-0812">Transmembrane</keyword>
<evidence type="ECO:0000256" key="2">
    <source>
        <dbReference type="SAM" id="Phobius"/>
    </source>
</evidence>
<dbReference type="InterPro" id="IPR006076">
    <property type="entry name" value="FAD-dep_OxRdtase"/>
</dbReference>
<keyword evidence="1" id="KW-0560">Oxidoreductase</keyword>
<sequence>MSTSSAQIGNTSIKHVVVVGAGMIGLTTAWYLQERGVKVTVVDRKGVAAGSSWGNAGWLTPALTLPLGEPSVLLSGPKAMLSSKSPLYIPLALDPKLIRFLLGFAWHALPRQWRKSIEIFAKVNPLAMEPFHELAAGGVTEPVKEAKPFLAGFLNDKDRKVLLHEFEVVAQSGGTVDFDLATGDDLRRIEPTLSDAVTSGVLLRGQYFINPPKYAESLGAAVVKRGAELRTGFEVVGIEDTGSGVEVIPASGPDGTAEPIRADAVVIATGAWLGTLARRFGVKAIVQAGRGYSFSVTPEVVPSHPIYFPTQRLACTPLGDRLRIGGMMEFRNVDAVPDARRIRTLVDAGRPVFQGVDWEARKEEWVGGRPVTADGHALIGATRSPRVFVGGGHGMWGIALGPLTGKLLAGAIVGEPEPVLKHFDPLR</sequence>
<dbReference type="InterPro" id="IPR036188">
    <property type="entry name" value="FAD/NAD-bd_sf"/>
</dbReference>
<accession>A0ABP7FQT6</accession>
<keyword evidence="2" id="KW-0472">Membrane</keyword>
<comment type="caution">
    <text evidence="4">The sequence shown here is derived from an EMBL/GenBank/DDBJ whole genome shotgun (WGS) entry which is preliminary data.</text>
</comment>
<protein>
    <submittedName>
        <fullName evidence="4">D-amino acid dehydrogenase</fullName>
    </submittedName>
</protein>
<reference evidence="5" key="1">
    <citation type="journal article" date="2019" name="Int. J. Syst. Evol. Microbiol.">
        <title>The Global Catalogue of Microorganisms (GCM) 10K type strain sequencing project: providing services to taxonomists for standard genome sequencing and annotation.</title>
        <authorList>
            <consortium name="The Broad Institute Genomics Platform"/>
            <consortium name="The Broad Institute Genome Sequencing Center for Infectious Disease"/>
            <person name="Wu L."/>
            <person name="Ma J."/>
        </authorList>
    </citation>
    <scope>NUCLEOTIDE SEQUENCE [LARGE SCALE GENOMIC DNA]</scope>
    <source>
        <strain evidence="5">JCM 16949</strain>
    </source>
</reference>
<dbReference type="PRINTS" id="PR00419">
    <property type="entry name" value="ADXRDTASE"/>
</dbReference>
<dbReference type="Proteomes" id="UP001501004">
    <property type="component" value="Unassembled WGS sequence"/>
</dbReference>
<evidence type="ECO:0000313" key="5">
    <source>
        <dbReference type="Proteomes" id="UP001501004"/>
    </source>
</evidence>
<organism evidence="4 5">
    <name type="scientific">Leifsonella bigeumensis</name>
    <dbReference type="NCBI Taxonomy" id="433643"/>
    <lineage>
        <taxon>Bacteria</taxon>
        <taxon>Bacillati</taxon>
        <taxon>Actinomycetota</taxon>
        <taxon>Actinomycetes</taxon>
        <taxon>Micrococcales</taxon>
        <taxon>Microbacteriaceae</taxon>
        <taxon>Leifsonella</taxon>
    </lineage>
</organism>
<name>A0ABP7FQT6_9MICO</name>
<dbReference type="EMBL" id="BAABAE010000003">
    <property type="protein sequence ID" value="GAA3744869.1"/>
    <property type="molecule type" value="Genomic_DNA"/>
</dbReference>
<evidence type="ECO:0000313" key="4">
    <source>
        <dbReference type="EMBL" id="GAA3744869.1"/>
    </source>
</evidence>
<dbReference type="SUPFAM" id="SSF51905">
    <property type="entry name" value="FAD/NAD(P)-binding domain"/>
    <property type="match status" value="1"/>
</dbReference>
<feature type="transmembrane region" description="Helical" evidence="2">
    <location>
        <begin position="12"/>
        <end position="32"/>
    </location>
</feature>
<dbReference type="Gene3D" id="3.50.50.60">
    <property type="entry name" value="FAD/NAD(P)-binding domain"/>
    <property type="match status" value="2"/>
</dbReference>
<keyword evidence="5" id="KW-1185">Reference proteome</keyword>